<dbReference type="EMBL" id="FNTX01000002">
    <property type="protein sequence ID" value="SEE89246.1"/>
    <property type="molecule type" value="Genomic_DNA"/>
</dbReference>
<accession>A0A1H5MIY9</accession>
<keyword evidence="5 7" id="KW-1133">Transmembrane helix</keyword>
<keyword evidence="2 7" id="KW-0813">Transport</keyword>
<dbReference type="PANTHER" id="PTHR30193">
    <property type="entry name" value="ABC TRANSPORTER PERMEASE PROTEIN"/>
    <property type="match status" value="1"/>
</dbReference>
<dbReference type="AlphaFoldDB" id="A0A1H5MIY9"/>
<keyword evidence="4 7" id="KW-0812">Transmembrane</keyword>
<comment type="subcellular location">
    <subcellularLocation>
        <location evidence="1 7">Cell membrane</location>
        <topology evidence="1 7">Multi-pass membrane protein</topology>
    </subcellularLocation>
</comment>
<dbReference type="InterPro" id="IPR051393">
    <property type="entry name" value="ABC_transporter_permease"/>
</dbReference>
<dbReference type="GO" id="GO:0055085">
    <property type="term" value="P:transmembrane transport"/>
    <property type="evidence" value="ECO:0007669"/>
    <property type="project" value="InterPro"/>
</dbReference>
<proteinExistence type="inferred from homology"/>
<feature type="transmembrane region" description="Helical" evidence="7">
    <location>
        <begin position="278"/>
        <end position="300"/>
    </location>
</feature>
<dbReference type="RefSeq" id="WP_089774218.1">
    <property type="nucleotide sequence ID" value="NZ_FNTX01000002.1"/>
</dbReference>
<evidence type="ECO:0000256" key="7">
    <source>
        <dbReference type="RuleBase" id="RU363032"/>
    </source>
</evidence>
<feature type="transmembrane region" description="Helical" evidence="7">
    <location>
        <begin position="90"/>
        <end position="111"/>
    </location>
</feature>
<feature type="transmembrane region" description="Helical" evidence="7">
    <location>
        <begin position="226"/>
        <end position="246"/>
    </location>
</feature>
<comment type="similarity">
    <text evidence="7">Belongs to the binding-protein-dependent transport system permease family.</text>
</comment>
<dbReference type="GO" id="GO:0005886">
    <property type="term" value="C:plasma membrane"/>
    <property type="evidence" value="ECO:0007669"/>
    <property type="project" value="UniProtKB-SubCell"/>
</dbReference>
<dbReference type="PANTHER" id="PTHR30193:SF37">
    <property type="entry name" value="INNER MEMBRANE ABC TRANSPORTER PERMEASE PROTEIN YCJO"/>
    <property type="match status" value="1"/>
</dbReference>
<evidence type="ECO:0000313" key="10">
    <source>
        <dbReference type="Proteomes" id="UP000199220"/>
    </source>
</evidence>
<evidence type="ECO:0000256" key="1">
    <source>
        <dbReference type="ARBA" id="ARBA00004651"/>
    </source>
</evidence>
<dbReference type="SUPFAM" id="SSF161098">
    <property type="entry name" value="MetI-like"/>
    <property type="match status" value="1"/>
</dbReference>
<dbReference type="PROSITE" id="PS50928">
    <property type="entry name" value="ABC_TM1"/>
    <property type="match status" value="1"/>
</dbReference>
<keyword evidence="3" id="KW-1003">Cell membrane</keyword>
<evidence type="ECO:0000256" key="6">
    <source>
        <dbReference type="ARBA" id="ARBA00023136"/>
    </source>
</evidence>
<feature type="transmembrane region" description="Helical" evidence="7">
    <location>
        <begin position="26"/>
        <end position="49"/>
    </location>
</feature>
<dbReference type="Pfam" id="PF00528">
    <property type="entry name" value="BPD_transp_1"/>
    <property type="match status" value="1"/>
</dbReference>
<evidence type="ECO:0000259" key="8">
    <source>
        <dbReference type="PROSITE" id="PS50928"/>
    </source>
</evidence>
<evidence type="ECO:0000256" key="3">
    <source>
        <dbReference type="ARBA" id="ARBA00022475"/>
    </source>
</evidence>
<keyword evidence="10" id="KW-1185">Reference proteome</keyword>
<gene>
    <name evidence="9" type="ORF">SAMN04488554_3426</name>
</gene>
<keyword evidence="6 7" id="KW-0472">Membrane</keyword>
<name>A0A1H5MIY9_9MICO</name>
<dbReference type="OrthoDB" id="145927at2"/>
<dbReference type="Proteomes" id="UP000199220">
    <property type="component" value="Unassembled WGS sequence"/>
</dbReference>
<dbReference type="CDD" id="cd06261">
    <property type="entry name" value="TM_PBP2"/>
    <property type="match status" value="1"/>
</dbReference>
<sequence>MSAVEAGKAVDVHERRRRRKWTRTRLAPYVFIAPFYLVFAAFIAGPGLFAVHLSLHSWAGIGTPSWVGLENYATLLRSDDFRAAAANTGWYVAGALLLVIPIALVLAALLNSRGVRWRGFFRTSFFLPVVLSPVIVALLFNILFDTQTGLVNSILSAVLGLPPVGWLDAPVLARLTIIIILIWRYSGYLMIFFLAGLQNIPRELYEASSIDGASPVRQFFSVTIPMLRPVTAFVVVIVLTGTAQIFEEPYILTDGGPGNASISLTMFIYRAAFVRQQFGLAAAAGVLLFITVFAASRVIASAFGVGRESK</sequence>
<feature type="transmembrane region" description="Helical" evidence="7">
    <location>
        <begin position="171"/>
        <end position="195"/>
    </location>
</feature>
<feature type="transmembrane region" description="Helical" evidence="7">
    <location>
        <begin position="123"/>
        <end position="144"/>
    </location>
</feature>
<evidence type="ECO:0000256" key="5">
    <source>
        <dbReference type="ARBA" id="ARBA00022989"/>
    </source>
</evidence>
<organism evidence="9 10">
    <name type="scientific">Ruania alba</name>
    <dbReference type="NCBI Taxonomy" id="648782"/>
    <lineage>
        <taxon>Bacteria</taxon>
        <taxon>Bacillati</taxon>
        <taxon>Actinomycetota</taxon>
        <taxon>Actinomycetes</taxon>
        <taxon>Micrococcales</taxon>
        <taxon>Ruaniaceae</taxon>
        <taxon>Ruania</taxon>
    </lineage>
</organism>
<reference evidence="10" key="1">
    <citation type="submission" date="2016-10" db="EMBL/GenBank/DDBJ databases">
        <authorList>
            <person name="Varghese N."/>
            <person name="Submissions S."/>
        </authorList>
    </citation>
    <scope>NUCLEOTIDE SEQUENCE [LARGE SCALE GENOMIC DNA]</scope>
    <source>
        <strain evidence="10">DSM 21368</strain>
    </source>
</reference>
<dbReference type="InterPro" id="IPR035906">
    <property type="entry name" value="MetI-like_sf"/>
</dbReference>
<dbReference type="Gene3D" id="1.10.3720.10">
    <property type="entry name" value="MetI-like"/>
    <property type="match status" value="1"/>
</dbReference>
<feature type="domain" description="ABC transmembrane type-1" evidence="8">
    <location>
        <begin position="85"/>
        <end position="299"/>
    </location>
</feature>
<dbReference type="STRING" id="648782.SAMN04488554_3426"/>
<dbReference type="InterPro" id="IPR000515">
    <property type="entry name" value="MetI-like"/>
</dbReference>
<evidence type="ECO:0000256" key="4">
    <source>
        <dbReference type="ARBA" id="ARBA00022692"/>
    </source>
</evidence>
<evidence type="ECO:0000313" key="9">
    <source>
        <dbReference type="EMBL" id="SEE89246.1"/>
    </source>
</evidence>
<protein>
    <submittedName>
        <fullName evidence="9">Carbohydrate ABC transporter membrane protein 1, CUT1 family</fullName>
    </submittedName>
</protein>
<evidence type="ECO:0000256" key="2">
    <source>
        <dbReference type="ARBA" id="ARBA00022448"/>
    </source>
</evidence>